<reference evidence="1 2" key="1">
    <citation type="submission" date="2018-09" db="EMBL/GenBank/DDBJ databases">
        <title>Paenibacillus aracenensis nov. sp. isolated from a cave in southern Spain.</title>
        <authorList>
            <person name="Jurado V."/>
            <person name="Gutierrez-Patricio S."/>
            <person name="Gonzalez-Pimentel J.L."/>
            <person name="Miller A.Z."/>
            <person name="Laiz L."/>
            <person name="Saiz-Jimenez C."/>
        </authorList>
    </citation>
    <scope>NUCLEOTIDE SEQUENCE [LARGE SCALE GENOMIC DNA]</scope>
    <source>
        <strain evidence="1 2">JCM 19203</strain>
    </source>
</reference>
<evidence type="ECO:0000313" key="1">
    <source>
        <dbReference type="EMBL" id="RJX41317.1"/>
    </source>
</evidence>
<dbReference type="OrthoDB" id="9794935at2"/>
<dbReference type="Proteomes" id="UP000267798">
    <property type="component" value="Unassembled WGS sequence"/>
</dbReference>
<dbReference type="EMBL" id="QXQB01000001">
    <property type="protein sequence ID" value="RJX41317.1"/>
    <property type="molecule type" value="Genomic_DNA"/>
</dbReference>
<protein>
    <submittedName>
        <fullName evidence="1">Pyridoxamine 5'-phosphate oxidase family protein</fullName>
    </submittedName>
</protein>
<dbReference type="Pfam" id="PF12900">
    <property type="entry name" value="Pyridox_ox_2"/>
    <property type="match status" value="1"/>
</dbReference>
<dbReference type="RefSeq" id="WP_120107674.1">
    <property type="nucleotide sequence ID" value="NZ_QXQB01000001.1"/>
</dbReference>
<sequence>MRPMIHAQRNCEDSEKIDVFLTKTRTGLLGLADGPQPYVVPLNYVWWNKHIYFHGLSSGRKISVIQQNNNACFTVFEEYGTVTDPVPAKTDTAYMSVMLFGIVEKVDQLDDSTAVLQQFLNKYVPGYYDRPLSKAHVDKYRSSLDQQAVSVYRLRPHAITAKENPIDEQNMYYSGRSVSDCPAH</sequence>
<proteinExistence type="predicted"/>
<dbReference type="Gene3D" id="2.30.110.10">
    <property type="entry name" value="Electron Transport, Fmn-binding Protein, Chain A"/>
    <property type="match status" value="1"/>
</dbReference>
<organism evidence="1 2">
    <name type="scientific">Paenibacillus pinisoli</name>
    <dbReference type="NCBI Taxonomy" id="1276110"/>
    <lineage>
        <taxon>Bacteria</taxon>
        <taxon>Bacillati</taxon>
        <taxon>Bacillota</taxon>
        <taxon>Bacilli</taxon>
        <taxon>Bacillales</taxon>
        <taxon>Paenibacillaceae</taxon>
        <taxon>Paenibacillus</taxon>
    </lineage>
</organism>
<keyword evidence="2" id="KW-1185">Reference proteome</keyword>
<accession>A0A3A6PJ42</accession>
<evidence type="ECO:0000313" key="2">
    <source>
        <dbReference type="Proteomes" id="UP000267798"/>
    </source>
</evidence>
<dbReference type="InterPro" id="IPR024747">
    <property type="entry name" value="Pyridox_Oxase-rel"/>
</dbReference>
<dbReference type="PANTHER" id="PTHR34071:SF2">
    <property type="entry name" value="FLAVIN-NUCLEOTIDE-BINDING PROTEIN"/>
    <property type="match status" value="1"/>
</dbReference>
<gene>
    <name evidence="1" type="ORF">D3P09_04860</name>
</gene>
<dbReference type="AlphaFoldDB" id="A0A3A6PJ42"/>
<dbReference type="InterPro" id="IPR012349">
    <property type="entry name" value="Split_barrel_FMN-bd"/>
</dbReference>
<name>A0A3A6PJ42_9BACL</name>
<dbReference type="SUPFAM" id="SSF50475">
    <property type="entry name" value="FMN-binding split barrel"/>
    <property type="match status" value="1"/>
</dbReference>
<comment type="caution">
    <text evidence="1">The sequence shown here is derived from an EMBL/GenBank/DDBJ whole genome shotgun (WGS) entry which is preliminary data.</text>
</comment>
<dbReference type="PANTHER" id="PTHR34071">
    <property type="entry name" value="5-NITROIMIDAZOLE ANTIBIOTICS RESISTANCE PROTEIN, NIMA-FAMILY-RELATED PROTEIN-RELATED"/>
    <property type="match status" value="1"/>
</dbReference>